<dbReference type="EMBL" id="JADBJN010000001">
    <property type="protein sequence ID" value="KAG5682731.1"/>
    <property type="molecule type" value="Genomic_DNA"/>
</dbReference>
<gene>
    <name evidence="4" type="ORF">PVAND_012064</name>
</gene>
<evidence type="ECO:0000256" key="1">
    <source>
        <dbReference type="ARBA" id="ARBA00007692"/>
    </source>
</evidence>
<dbReference type="GO" id="GO:0061668">
    <property type="term" value="P:mitochondrial ribosome assembly"/>
    <property type="evidence" value="ECO:0007669"/>
    <property type="project" value="TreeGrafter"/>
</dbReference>
<keyword evidence="3" id="KW-0175">Coiled coil</keyword>
<evidence type="ECO:0000256" key="3">
    <source>
        <dbReference type="SAM" id="Coils"/>
    </source>
</evidence>
<dbReference type="GO" id="GO:0003676">
    <property type="term" value="F:nucleic acid binding"/>
    <property type="evidence" value="ECO:0007669"/>
    <property type="project" value="InterPro"/>
</dbReference>
<evidence type="ECO:0000313" key="5">
    <source>
        <dbReference type="Proteomes" id="UP001107558"/>
    </source>
</evidence>
<dbReference type="SMART" id="SM00733">
    <property type="entry name" value="Mterf"/>
    <property type="match status" value="2"/>
</dbReference>
<dbReference type="PANTHER" id="PTHR13068:SF203">
    <property type="entry name" value="TRANSCRIPTION TERMINATION FACTOR 4, MITOCHONDRIAL"/>
    <property type="match status" value="1"/>
</dbReference>
<evidence type="ECO:0000256" key="2">
    <source>
        <dbReference type="ARBA" id="ARBA00022946"/>
    </source>
</evidence>
<dbReference type="InterPro" id="IPR003690">
    <property type="entry name" value="MTERF"/>
</dbReference>
<organism evidence="4 5">
    <name type="scientific">Polypedilum vanderplanki</name>
    <name type="common">Sleeping chironomid midge</name>
    <dbReference type="NCBI Taxonomy" id="319348"/>
    <lineage>
        <taxon>Eukaryota</taxon>
        <taxon>Metazoa</taxon>
        <taxon>Ecdysozoa</taxon>
        <taxon>Arthropoda</taxon>
        <taxon>Hexapoda</taxon>
        <taxon>Insecta</taxon>
        <taxon>Pterygota</taxon>
        <taxon>Neoptera</taxon>
        <taxon>Endopterygota</taxon>
        <taxon>Diptera</taxon>
        <taxon>Nematocera</taxon>
        <taxon>Chironomoidea</taxon>
        <taxon>Chironomidae</taxon>
        <taxon>Chironominae</taxon>
        <taxon>Polypedilum</taxon>
        <taxon>Polypedilum</taxon>
    </lineage>
</organism>
<protein>
    <submittedName>
        <fullName evidence="4">Uncharacterized protein</fullName>
    </submittedName>
</protein>
<reference evidence="4" key="1">
    <citation type="submission" date="2021-03" db="EMBL/GenBank/DDBJ databases">
        <title>Chromosome level genome of the anhydrobiotic midge Polypedilum vanderplanki.</title>
        <authorList>
            <person name="Yoshida Y."/>
            <person name="Kikawada T."/>
            <person name="Gusev O."/>
        </authorList>
    </citation>
    <scope>NUCLEOTIDE SEQUENCE</scope>
    <source>
        <strain evidence="4">NIAS01</strain>
        <tissue evidence="4">Whole body or cell culture</tissue>
    </source>
</reference>
<dbReference type="Gene3D" id="1.25.70.10">
    <property type="entry name" value="Transcription termination factor 3, mitochondrial"/>
    <property type="match status" value="1"/>
</dbReference>
<proteinExistence type="inferred from homology"/>
<feature type="coiled-coil region" evidence="3">
    <location>
        <begin position="247"/>
        <end position="274"/>
    </location>
</feature>
<dbReference type="OrthoDB" id="9991972at2759"/>
<keyword evidence="5" id="KW-1185">Reference proteome</keyword>
<dbReference type="Proteomes" id="UP001107558">
    <property type="component" value="Chromosome 1"/>
</dbReference>
<dbReference type="GO" id="GO:0005739">
    <property type="term" value="C:mitochondrion"/>
    <property type="evidence" value="ECO:0007669"/>
    <property type="project" value="TreeGrafter"/>
</dbReference>
<name>A0A9J6CM71_POLVA</name>
<comment type="caution">
    <text evidence="4">The sequence shown here is derived from an EMBL/GenBank/DDBJ whole genome shotgun (WGS) entry which is preliminary data.</text>
</comment>
<dbReference type="InterPro" id="IPR038538">
    <property type="entry name" value="MTERF_sf"/>
</dbReference>
<dbReference type="AlphaFoldDB" id="A0A9J6CM71"/>
<sequence length="298" mass="35319">MALKFFKWSINARFYSNTVNSNLVEKLSKISAAKYLDNIEELLNTAPDLCRYSPEQWEKSLENLKELGFNPNKFQYMIAQSPSLLSKPKEKIEDAMNNWSFFDFGRKETYQLIERYPEFLDVKNFNLIHENLSIVKSFVGQKHGFKVIRNSPNIISDSSKSLEEKVAYLRDIMKVDPVEVYKSDVFSLDLLSLKTRHVFLERLGMWFKKKKKGDENDAHEAKKNPKLSKISDSTDKRFATKVCHVTLEEYETFVEMYKEEIENDEDAVERRKRMKNSNEYIEEFEDDENDRSHIYYNK</sequence>
<dbReference type="GO" id="GO:0006390">
    <property type="term" value="P:mitochondrial transcription"/>
    <property type="evidence" value="ECO:0007669"/>
    <property type="project" value="TreeGrafter"/>
</dbReference>
<dbReference type="PANTHER" id="PTHR13068">
    <property type="entry name" value="CGI-12 PROTEIN-RELATED"/>
    <property type="match status" value="1"/>
</dbReference>
<accession>A0A9J6CM71</accession>
<keyword evidence="2" id="KW-0809">Transit peptide</keyword>
<dbReference type="Pfam" id="PF02536">
    <property type="entry name" value="mTERF"/>
    <property type="match status" value="1"/>
</dbReference>
<evidence type="ECO:0000313" key="4">
    <source>
        <dbReference type="EMBL" id="KAG5682731.1"/>
    </source>
</evidence>
<comment type="similarity">
    <text evidence="1">Belongs to the mTERF family.</text>
</comment>